<evidence type="ECO:0000256" key="13">
    <source>
        <dbReference type="RuleBase" id="RU361183"/>
    </source>
</evidence>
<dbReference type="Gene3D" id="3.40.390.10">
    <property type="entry name" value="Collagenase (Catalytic Domain)"/>
    <property type="match status" value="1"/>
</dbReference>
<keyword evidence="16" id="KW-1185">Reference proteome</keyword>
<evidence type="ECO:0000256" key="9">
    <source>
        <dbReference type="ARBA" id="ARBA00023180"/>
    </source>
</evidence>
<evidence type="ECO:0000256" key="5">
    <source>
        <dbReference type="ARBA" id="ARBA00022833"/>
    </source>
</evidence>
<organism evidence="15 16">
    <name type="scientific">Oreochromis niloticus</name>
    <name type="common">Nile tilapia</name>
    <name type="synonym">Tilapia nilotica</name>
    <dbReference type="NCBI Taxonomy" id="8128"/>
    <lineage>
        <taxon>Eukaryota</taxon>
        <taxon>Metazoa</taxon>
        <taxon>Chordata</taxon>
        <taxon>Craniata</taxon>
        <taxon>Vertebrata</taxon>
        <taxon>Euteleostomi</taxon>
        <taxon>Actinopterygii</taxon>
        <taxon>Neopterygii</taxon>
        <taxon>Teleostei</taxon>
        <taxon>Neoteleostei</taxon>
        <taxon>Acanthomorphata</taxon>
        <taxon>Ovalentaria</taxon>
        <taxon>Cichlomorphae</taxon>
        <taxon>Cichliformes</taxon>
        <taxon>Cichlidae</taxon>
        <taxon>African cichlids</taxon>
        <taxon>Pseudocrenilabrinae</taxon>
        <taxon>Oreochromini</taxon>
        <taxon>Oreochromis</taxon>
    </lineage>
</organism>
<feature type="binding site" evidence="12">
    <location>
        <position position="237"/>
    </location>
    <ligand>
        <name>Zn(2+)</name>
        <dbReference type="ChEBI" id="CHEBI:29105"/>
        <note>catalytic</note>
    </ligand>
</feature>
<dbReference type="InterPro" id="IPR001506">
    <property type="entry name" value="Peptidase_M12A"/>
</dbReference>
<comment type="cofactor">
    <cofactor evidence="12 13">
        <name>Zn(2+)</name>
        <dbReference type="ChEBI" id="CHEBI:29105"/>
    </cofactor>
    <text evidence="12 13">Binds 1 zinc ion per subunit.</text>
</comment>
<evidence type="ECO:0000313" key="15">
    <source>
        <dbReference type="Ensembl" id="ENSONIP00000074055.1"/>
    </source>
</evidence>
<feature type="domain" description="Peptidase M12A" evidence="14">
    <location>
        <begin position="129"/>
        <end position="326"/>
    </location>
</feature>
<name>A0A669ERR8_ORENI</name>
<keyword evidence="10" id="KW-0968">Cytoplasmic vesicle</keyword>
<dbReference type="InterPro" id="IPR024079">
    <property type="entry name" value="MetalloPept_cat_dom_sf"/>
</dbReference>
<evidence type="ECO:0000256" key="8">
    <source>
        <dbReference type="ARBA" id="ARBA00023157"/>
    </source>
</evidence>
<keyword evidence="2 12" id="KW-0479">Metal-binding</keyword>
<dbReference type="InterPro" id="IPR006026">
    <property type="entry name" value="Peptidase_Metallo"/>
</dbReference>
<dbReference type="InParanoid" id="A0A669ERR8"/>
<keyword evidence="5 12" id="KW-0862">Zinc</keyword>
<evidence type="ECO:0000259" key="14">
    <source>
        <dbReference type="PROSITE" id="PS51864"/>
    </source>
</evidence>
<dbReference type="Ensembl" id="ENSONIT00000092893.1">
    <property type="protein sequence ID" value="ENSONIP00000074055.1"/>
    <property type="gene ID" value="ENSONIG00000003919.2"/>
</dbReference>
<reference evidence="15" key="2">
    <citation type="submission" date="2025-08" db="UniProtKB">
        <authorList>
            <consortium name="Ensembl"/>
        </authorList>
    </citation>
    <scope>IDENTIFICATION</scope>
</reference>
<evidence type="ECO:0000256" key="10">
    <source>
        <dbReference type="ARBA" id="ARBA00023329"/>
    </source>
</evidence>
<gene>
    <name evidence="15" type="primary">LOC102078829</name>
</gene>
<dbReference type="EC" id="3.4.24.-" evidence="13"/>
<protein>
    <recommendedName>
        <fullName evidence="13">Metalloendopeptidase</fullName>
        <ecNumber evidence="13">3.4.24.-</ecNumber>
    </recommendedName>
</protein>
<dbReference type="GeneTree" id="ENSGT00940000154856"/>
<dbReference type="AlphaFoldDB" id="A0A669ERR8"/>
<feature type="binding site" evidence="12">
    <location>
        <position position="231"/>
    </location>
    <ligand>
        <name>Zn(2+)</name>
        <dbReference type="ChEBI" id="CHEBI:29105"/>
        <note>catalytic</note>
    </ligand>
</feature>
<evidence type="ECO:0000256" key="2">
    <source>
        <dbReference type="ARBA" id="ARBA00022723"/>
    </source>
</evidence>
<proteinExistence type="predicted"/>
<reference evidence="15" key="3">
    <citation type="submission" date="2025-09" db="UniProtKB">
        <authorList>
            <consortium name="Ensembl"/>
        </authorList>
    </citation>
    <scope>IDENTIFICATION</scope>
</reference>
<keyword evidence="4 12" id="KW-0378">Hydrolase</keyword>
<dbReference type="PANTHER" id="PTHR10127:SF779">
    <property type="entry name" value="METALLOENDOPEPTIDASE"/>
    <property type="match status" value="1"/>
</dbReference>
<dbReference type="SUPFAM" id="SSF55486">
    <property type="entry name" value="Metalloproteases ('zincins'), catalytic domain"/>
    <property type="match status" value="1"/>
</dbReference>
<keyword evidence="6 12" id="KW-0482">Metalloprotease</keyword>
<keyword evidence="3" id="KW-0732">Signal</keyword>
<dbReference type="Proteomes" id="UP000005207">
    <property type="component" value="Linkage group LG7"/>
</dbReference>
<reference evidence="16" key="1">
    <citation type="submission" date="2012-01" db="EMBL/GenBank/DDBJ databases">
        <title>The Genome Sequence of Oreochromis niloticus (Nile Tilapia).</title>
        <authorList>
            <consortium name="Broad Institute Genome Assembly Team"/>
            <consortium name="Broad Institute Sequencing Platform"/>
            <person name="Di Palma F."/>
            <person name="Johnson J."/>
            <person name="Lander E.S."/>
            <person name="Lindblad-Toh K."/>
        </authorList>
    </citation>
    <scope>NUCLEOTIDE SEQUENCE [LARGE SCALE GENOMIC DNA]</scope>
</reference>
<keyword evidence="8" id="KW-1015">Disulfide bond</keyword>
<evidence type="ECO:0000256" key="4">
    <source>
        <dbReference type="ARBA" id="ARBA00022801"/>
    </source>
</evidence>
<evidence type="ECO:0000256" key="3">
    <source>
        <dbReference type="ARBA" id="ARBA00022729"/>
    </source>
</evidence>
<comment type="subcellular location">
    <subcellularLocation>
        <location evidence="11">Zymogen granule</location>
    </subcellularLocation>
</comment>
<evidence type="ECO:0000313" key="16">
    <source>
        <dbReference type="Proteomes" id="UP000005207"/>
    </source>
</evidence>
<evidence type="ECO:0000256" key="7">
    <source>
        <dbReference type="ARBA" id="ARBA00023145"/>
    </source>
</evidence>
<comment type="caution">
    <text evidence="12">Lacks conserved residue(s) required for the propagation of feature annotation.</text>
</comment>
<dbReference type="GO" id="GO:0004222">
    <property type="term" value="F:metalloendopeptidase activity"/>
    <property type="evidence" value="ECO:0007669"/>
    <property type="project" value="UniProtKB-UniRule"/>
</dbReference>
<keyword evidence="1 12" id="KW-0645">Protease</keyword>
<dbReference type="SMART" id="SM00235">
    <property type="entry name" value="ZnMc"/>
    <property type="match status" value="1"/>
</dbReference>
<keyword evidence="9" id="KW-0325">Glycoprotein</keyword>
<dbReference type="GO" id="GO:0006508">
    <property type="term" value="P:proteolysis"/>
    <property type="evidence" value="ECO:0007669"/>
    <property type="project" value="UniProtKB-KW"/>
</dbReference>
<dbReference type="PANTHER" id="PTHR10127">
    <property type="entry name" value="DISCOIDIN, CUB, EGF, LAMININ , AND ZINC METALLOPROTEASE DOMAIN CONTAINING"/>
    <property type="match status" value="1"/>
</dbReference>
<dbReference type="PRINTS" id="PR00480">
    <property type="entry name" value="ASTACIN"/>
</dbReference>
<accession>A0A669ERR8</accession>
<dbReference type="GO" id="GO:0008270">
    <property type="term" value="F:zinc ion binding"/>
    <property type="evidence" value="ECO:0007669"/>
    <property type="project" value="UniProtKB-UniRule"/>
</dbReference>
<sequence>MNRFIFVCLRWEKTGCFQGNFLLISNQSNVNVFFFGGGGCFFSHKSANILEGINRSCSRIQVLTLCNMAFMKCTLSLLILLGASVLCWADEKDLSVAELLWRANKDVVHTAEEPFIIDDIAYENENQRNADPCTSSGCMWGKSSDGNVYVPYIIASHYSSRERSIIERGLLSFQDVSCIRFVPRTNQRDYLNIQSINGCYSYIGRRYYAQELSLQQSGCVYHDTVQHEVLHALGFNHEQTRSDRDQYIRVLWENITPGMEHNFDKINTLNQGTPYDYGSVMHYHKYAFSKNNQPTLVAIPDSNVEFGYATEISQTDILRLNRLYGC</sequence>
<evidence type="ECO:0000256" key="1">
    <source>
        <dbReference type="ARBA" id="ARBA00022670"/>
    </source>
</evidence>
<evidence type="ECO:0000256" key="11">
    <source>
        <dbReference type="ARBA" id="ARBA00024324"/>
    </source>
</evidence>
<dbReference type="GO" id="GO:0042588">
    <property type="term" value="C:zymogen granule"/>
    <property type="evidence" value="ECO:0007669"/>
    <property type="project" value="UniProtKB-SubCell"/>
</dbReference>
<dbReference type="FunFam" id="3.40.390.10:FF:000040">
    <property type="entry name" value="Metalloendopeptidase"/>
    <property type="match status" value="1"/>
</dbReference>
<dbReference type="PROSITE" id="PS51864">
    <property type="entry name" value="ASTACIN"/>
    <property type="match status" value="1"/>
</dbReference>
<feature type="active site" evidence="12">
    <location>
        <position position="228"/>
    </location>
</feature>
<evidence type="ECO:0000256" key="6">
    <source>
        <dbReference type="ARBA" id="ARBA00023049"/>
    </source>
</evidence>
<keyword evidence="7" id="KW-0865">Zymogen</keyword>
<evidence type="ECO:0000256" key="12">
    <source>
        <dbReference type="PROSITE-ProRule" id="PRU01211"/>
    </source>
</evidence>
<feature type="binding site" evidence="12">
    <location>
        <position position="227"/>
    </location>
    <ligand>
        <name>Zn(2+)</name>
        <dbReference type="ChEBI" id="CHEBI:29105"/>
        <note>catalytic</note>
    </ligand>
</feature>
<dbReference type="Pfam" id="PF01400">
    <property type="entry name" value="Astacin"/>
    <property type="match status" value="1"/>
</dbReference>